<evidence type="ECO:0000313" key="1">
    <source>
        <dbReference type="EMBL" id="QQG64493.1"/>
    </source>
</evidence>
<dbReference type="InterPro" id="IPR036390">
    <property type="entry name" value="WH_DNA-bd_sf"/>
</dbReference>
<dbReference type="RefSeq" id="WP_233249217.1">
    <property type="nucleotide sequence ID" value="NZ_CP054140.1"/>
</dbReference>
<dbReference type="KEGG" id="dog:HP555_00785"/>
<dbReference type="InterPro" id="IPR051815">
    <property type="entry name" value="Molybdate_resp_trans_reg"/>
</dbReference>
<dbReference type="InterPro" id="IPR036388">
    <property type="entry name" value="WH-like_DNA-bd_sf"/>
</dbReference>
<dbReference type="PANTHER" id="PTHR30432:SF1">
    <property type="entry name" value="DNA-BINDING TRANSCRIPTIONAL DUAL REGULATOR MODE"/>
    <property type="match status" value="1"/>
</dbReference>
<name>A0A7T6APD6_9BACT</name>
<dbReference type="AlphaFoldDB" id="A0A7T6APD6"/>
<proteinExistence type="predicted"/>
<keyword evidence="2" id="KW-1185">Reference proteome</keyword>
<accession>A0A7T6APD6</accession>
<protein>
    <submittedName>
        <fullName evidence="1">LysR family transcriptional regulator</fullName>
    </submittedName>
</protein>
<organism evidence="1 2">
    <name type="scientific">Desulfobulbus oligotrophicus</name>
    <dbReference type="NCBI Taxonomy" id="1909699"/>
    <lineage>
        <taxon>Bacteria</taxon>
        <taxon>Pseudomonadati</taxon>
        <taxon>Thermodesulfobacteriota</taxon>
        <taxon>Desulfobulbia</taxon>
        <taxon>Desulfobulbales</taxon>
        <taxon>Desulfobulbaceae</taxon>
        <taxon>Desulfobulbus</taxon>
    </lineage>
</organism>
<reference evidence="1 2" key="1">
    <citation type="submission" date="2020-05" db="EMBL/GenBank/DDBJ databases">
        <title>Complete genome of Desulfobulbus oligotrophicus.</title>
        <authorList>
            <person name="Podar M."/>
        </authorList>
    </citation>
    <scope>NUCLEOTIDE SEQUENCE [LARGE SCALE GENOMIC DNA]</scope>
    <source>
        <strain evidence="1 2">Prop6</strain>
    </source>
</reference>
<dbReference type="PANTHER" id="PTHR30432">
    <property type="entry name" value="TRANSCRIPTIONAL REGULATOR MODE"/>
    <property type="match status" value="1"/>
</dbReference>
<dbReference type="Gene3D" id="1.10.10.10">
    <property type="entry name" value="Winged helix-like DNA-binding domain superfamily/Winged helix DNA-binding domain"/>
    <property type="match status" value="1"/>
</dbReference>
<sequence>MPKVRQKNEQNALASSQVRKGLQVKGRLWIEIEGHTYLSWGRIVLLERIDEYGSVSGAAKSMQMSFSHAWRLVEDMNTLAPKPLVEKQAGGRRGGGAWLTDAGKQAIHDFFALVARFQTWVEQEHL</sequence>
<dbReference type="Proteomes" id="UP000596092">
    <property type="component" value="Chromosome"/>
</dbReference>
<gene>
    <name evidence="1" type="ORF">HP555_00785</name>
</gene>
<dbReference type="SUPFAM" id="SSF46785">
    <property type="entry name" value="Winged helix' DNA-binding domain"/>
    <property type="match status" value="1"/>
</dbReference>
<evidence type="ECO:0000313" key="2">
    <source>
        <dbReference type="Proteomes" id="UP000596092"/>
    </source>
</evidence>
<dbReference type="EMBL" id="CP054140">
    <property type="protein sequence ID" value="QQG64493.1"/>
    <property type="molecule type" value="Genomic_DNA"/>
</dbReference>